<protein>
    <submittedName>
        <fullName evidence="1">Uncharacterized protein</fullName>
    </submittedName>
</protein>
<dbReference type="VEuPathDB" id="FungiDB:BTJ68_06558"/>
<comment type="caution">
    <text evidence="1">The sequence shown here is derived from an EMBL/GenBank/DDBJ whole genome shotgun (WGS) entry which is preliminary data.</text>
</comment>
<dbReference type="Proteomes" id="UP000281677">
    <property type="component" value="Unassembled WGS sequence"/>
</dbReference>
<dbReference type="EMBL" id="QWIT01000146">
    <property type="protein sequence ID" value="RMZ29967.1"/>
    <property type="molecule type" value="Genomic_DNA"/>
</dbReference>
<sequence length="220" mass="24280">MVTPTTAIRRCLFGRSPMRMRTTQFAKASGRLPFTQSLSLPTISTRAFTMRTRDGEHEVSVALPPNVPQPPDLNHCFERYSLYMRLQDGCSVEECQEVAATLEMYAARIIAGCEQKSYAHLDAGSADDTAAPARANVAVQVTLYVPPPGYPGGIEMTVYDSGSGIAKGLKSLDARIEHCTLSGEVKEAGLWYGDDDEAQPASEADQRRNERRLWGVNHRW</sequence>
<evidence type="ECO:0000313" key="2">
    <source>
        <dbReference type="Proteomes" id="UP000281677"/>
    </source>
</evidence>
<proteinExistence type="predicted"/>
<accession>A0A3M7IWY6</accession>
<gene>
    <name evidence="1" type="ORF">D0859_05934</name>
</gene>
<name>A0A3M7IWY6_HORWE</name>
<organism evidence="1 2">
    <name type="scientific">Hortaea werneckii</name>
    <name type="common">Black yeast</name>
    <name type="synonym">Cladosporium werneckii</name>
    <dbReference type="NCBI Taxonomy" id="91943"/>
    <lineage>
        <taxon>Eukaryota</taxon>
        <taxon>Fungi</taxon>
        <taxon>Dikarya</taxon>
        <taxon>Ascomycota</taxon>
        <taxon>Pezizomycotina</taxon>
        <taxon>Dothideomycetes</taxon>
        <taxon>Dothideomycetidae</taxon>
        <taxon>Mycosphaerellales</taxon>
        <taxon>Teratosphaeriaceae</taxon>
        <taxon>Hortaea</taxon>
    </lineage>
</organism>
<dbReference type="AlphaFoldDB" id="A0A3M7IWY6"/>
<evidence type="ECO:0000313" key="1">
    <source>
        <dbReference type="EMBL" id="RMZ29967.1"/>
    </source>
</evidence>
<dbReference type="OrthoDB" id="3872233at2759"/>
<reference evidence="1 2" key="1">
    <citation type="journal article" date="2018" name="BMC Genomics">
        <title>Genomic evidence for intraspecific hybridization in a clonal and extremely halotolerant yeast.</title>
        <authorList>
            <person name="Gostincar C."/>
            <person name="Stajich J.E."/>
            <person name="Zupancic J."/>
            <person name="Zalar P."/>
            <person name="Gunde-Cimerman N."/>
        </authorList>
    </citation>
    <scope>NUCLEOTIDE SEQUENCE [LARGE SCALE GENOMIC DNA]</scope>
    <source>
        <strain evidence="1 2">EXF-120</strain>
    </source>
</reference>